<evidence type="ECO:0000256" key="1">
    <source>
        <dbReference type="ARBA" id="ARBA00022529"/>
    </source>
</evidence>
<dbReference type="GO" id="GO:0031640">
    <property type="term" value="P:killing of cells of another organism"/>
    <property type="evidence" value="ECO:0007669"/>
    <property type="project" value="UniProtKB-KW"/>
</dbReference>
<organism evidence="3 4">
    <name type="scientific">Luteibacter anthropi</name>
    <dbReference type="NCBI Taxonomy" id="564369"/>
    <lineage>
        <taxon>Bacteria</taxon>
        <taxon>Pseudomonadati</taxon>
        <taxon>Pseudomonadota</taxon>
        <taxon>Gammaproteobacteria</taxon>
        <taxon>Lysobacterales</taxon>
        <taxon>Rhodanobacteraceae</taxon>
        <taxon>Luteibacter</taxon>
    </lineage>
</organism>
<dbReference type="InterPro" id="IPR023347">
    <property type="entry name" value="Lysozyme_dom_sf"/>
</dbReference>
<evidence type="ECO:0000313" key="4">
    <source>
        <dbReference type="Proteomes" id="UP000490980"/>
    </source>
</evidence>
<dbReference type="EMBL" id="JAARLZ010000006">
    <property type="protein sequence ID" value="NII07243.1"/>
    <property type="molecule type" value="Genomic_DNA"/>
</dbReference>
<dbReference type="GO" id="GO:0042742">
    <property type="term" value="P:defense response to bacterium"/>
    <property type="evidence" value="ECO:0007669"/>
    <property type="project" value="UniProtKB-KW"/>
</dbReference>
<gene>
    <name evidence="3" type="ORF">HBF25_12700</name>
</gene>
<dbReference type="RefSeq" id="WP_166948953.1">
    <property type="nucleotide sequence ID" value="NZ_JAARLZ010000006.1"/>
</dbReference>
<keyword evidence="4" id="KW-1185">Reference proteome</keyword>
<dbReference type="Gene3D" id="1.10.530.40">
    <property type="match status" value="1"/>
</dbReference>
<keyword evidence="1" id="KW-0929">Antimicrobial</keyword>
<evidence type="ECO:0000313" key="3">
    <source>
        <dbReference type="EMBL" id="NII07243.1"/>
    </source>
</evidence>
<dbReference type="InterPro" id="IPR023346">
    <property type="entry name" value="Lysozyme-like_dom_sf"/>
</dbReference>
<dbReference type="SUPFAM" id="SSF53955">
    <property type="entry name" value="Lysozyme-like"/>
    <property type="match status" value="1"/>
</dbReference>
<keyword evidence="2" id="KW-0081">Bacteriolytic enzyme</keyword>
<dbReference type="Proteomes" id="UP000490980">
    <property type="component" value="Unassembled WGS sequence"/>
</dbReference>
<evidence type="ECO:0000256" key="2">
    <source>
        <dbReference type="ARBA" id="ARBA00022638"/>
    </source>
</evidence>
<name>A0A7X5UB69_9GAMM</name>
<dbReference type="GO" id="GO:0003796">
    <property type="term" value="F:lysozyme activity"/>
    <property type="evidence" value="ECO:0007669"/>
    <property type="project" value="InterPro"/>
</dbReference>
<accession>A0A7X5UB69</accession>
<sequence>MIDNDQELAKVYDHVEATESNAVEVAIRHITGYAPFVGAATEIEERGISAFERLGATRAVTGSEMTELLARDLRRFVRSLRPKTAIYPQMGQVRLAVLAHVAMVIGSKPLMACRPLWDAISGNLWDDASDALLMTRWPEKAKADDERRRVLELARMMRTGLVPHTWAPA</sequence>
<reference evidence="3 4" key="1">
    <citation type="submission" date="2020-03" db="EMBL/GenBank/DDBJ databases">
        <authorList>
            <person name="Lai Q."/>
        </authorList>
    </citation>
    <scope>NUCLEOTIDE SEQUENCE [LARGE SCALE GENOMIC DNA]</scope>
    <source>
        <strain evidence="3 4">CCUG 25036</strain>
    </source>
</reference>
<proteinExistence type="predicted"/>
<protein>
    <submittedName>
        <fullName evidence="3">Uncharacterized protein</fullName>
    </submittedName>
</protein>
<dbReference type="AlphaFoldDB" id="A0A7X5UB69"/>
<comment type="caution">
    <text evidence="3">The sequence shown here is derived from an EMBL/GenBank/DDBJ whole genome shotgun (WGS) entry which is preliminary data.</text>
</comment>